<feature type="compositionally biased region" description="Basic and acidic residues" evidence="5">
    <location>
        <begin position="378"/>
        <end position="391"/>
    </location>
</feature>
<feature type="compositionally biased region" description="Low complexity" evidence="5">
    <location>
        <begin position="318"/>
        <end position="328"/>
    </location>
</feature>
<dbReference type="EMBL" id="JAWDGP010000665">
    <property type="protein sequence ID" value="KAK3798583.1"/>
    <property type="molecule type" value="Genomic_DNA"/>
</dbReference>
<dbReference type="InterPro" id="IPR057288">
    <property type="entry name" value="PH_PLEKHM2"/>
</dbReference>
<feature type="region of interest" description="Disordered" evidence="5">
    <location>
        <begin position="359"/>
        <end position="409"/>
    </location>
</feature>
<feature type="domain" description="RUN" evidence="7">
    <location>
        <begin position="48"/>
        <end position="170"/>
    </location>
</feature>
<dbReference type="GO" id="GO:0032880">
    <property type="term" value="P:regulation of protein localization"/>
    <property type="evidence" value="ECO:0007669"/>
    <property type="project" value="TreeGrafter"/>
</dbReference>
<evidence type="ECO:0000313" key="8">
    <source>
        <dbReference type="EMBL" id="KAK3798583.1"/>
    </source>
</evidence>
<reference evidence="8" key="1">
    <citation type="journal article" date="2023" name="G3 (Bethesda)">
        <title>A reference genome for the long-term kleptoplast-retaining sea slug Elysia crispata morphotype clarki.</title>
        <authorList>
            <person name="Eastman K.E."/>
            <person name="Pendleton A.L."/>
            <person name="Shaikh M.A."/>
            <person name="Suttiyut T."/>
            <person name="Ogas R."/>
            <person name="Tomko P."/>
            <person name="Gavelis G."/>
            <person name="Widhalm J.R."/>
            <person name="Wisecaver J.H."/>
        </authorList>
    </citation>
    <scope>NUCLEOTIDE SEQUENCE</scope>
    <source>
        <strain evidence="8">ECLA1</strain>
    </source>
</reference>
<dbReference type="InterPro" id="IPR001849">
    <property type="entry name" value="PH_domain"/>
</dbReference>
<evidence type="ECO:0000259" key="6">
    <source>
        <dbReference type="PROSITE" id="PS50003"/>
    </source>
</evidence>
<sequence>MARPEERMRLKDKIIDNISKAIKSIQSHHFYKAPGTDGHRNDAGFTLGNIDKPCHKLCENLDHAFLHGLKNVSHGYWPVVKQLSHKGMIKEIEMLINVTTDLGRGRAWLYASLNEGLLESYLRLLDENKKLVKKYYAKEALLLDHDRLNLLLTLITGLECVIFQLDFDQPYLDLNAYPPRSRSDSEMEDSVGPGPLSFEKNRSVSEVSVLSSSSGNPQQVPSDSDSSSLASVDVQSNQAGVNPSNTVVTHPQTIMRASTISSDSGYPTGGGGTDLTGEEESQIPSSTSFSSLHDVERRSITPTERSSQWQRGSQAMDTVSVTSVGSSGDPDRMRRVEHILPQRDGGDEDTCGTSLEVIRVKSKRGSGNSRNKKKKKERVSDGDLVEKRERTGTINSQISEPDPMDLNTGRISAADISDVKFDQVNRMSLTSCDAGRTSPKDLPSVGNIDSLEVQGDAVDTHTSIPQFDSGVDIHSMLISENFSADKERKSSLDGSFAKSYDNSKSAFAQIENKIAELCFVPEENHLTSKNPSSSYGLSDTRDIASQEFILSSEKRNLPQKHNPLIPYHDLSHKSSMHNDNNLGQSQSAFKAPVIFNNTEFDSISSSKDVSEGALTSKHTSQNLSPNTATTSADYHKRQDPMTSETSKNPPERHLFNATTNSSMDNLDTEDDFDFYAWDSSEADQGETTEINRGMKMTAATAQITSAHAASQLEDYMDFILQGAESPPESQSPMASQDSDKPVDLAVDLDNNTKLQVMLDIFTQEHEKFIKMFATRENHTEGEPTPVFVVISDHCLYLLHYKRTRRKFVLSSCANLTDLIFVSTGLNDQTLNIESREKSRQKQRLWLTPGHQNLTQAILSCLTDAVKAANEHFVSVRSRFSVGSEVPLQKIALRKYISKELNAEAQEVVVGDYSLVFWEDPSSDADNLHNAACKEGTLLLRSHDSIKGHVWKPVYVVLRDSMLCVSNHKTDVRPHSYLGLGGDQCVGCRLVSTADRPHCVELVLSSGSGGSWFLSAASEQEISEWRHSLCLAVSQGMQEPNPLSSCVPCCAVLSCNQLFMCHEDLHTKFFRTLGRAQLEDVTGISVDSQNPTYCIIEFESQEIGVTSNQWVLYFAASVDRDRHTTAVSSAWKDIYKIDLPVAPIENVALQRHCRNYANLLRKELSIA</sequence>
<keyword evidence="3" id="KW-0963">Cytoplasm</keyword>
<dbReference type="InterPro" id="IPR004012">
    <property type="entry name" value="Run_dom"/>
</dbReference>
<organism evidence="8 9">
    <name type="scientific">Elysia crispata</name>
    <name type="common">lettuce slug</name>
    <dbReference type="NCBI Taxonomy" id="231223"/>
    <lineage>
        <taxon>Eukaryota</taxon>
        <taxon>Metazoa</taxon>
        <taxon>Spiralia</taxon>
        <taxon>Lophotrochozoa</taxon>
        <taxon>Mollusca</taxon>
        <taxon>Gastropoda</taxon>
        <taxon>Heterobranchia</taxon>
        <taxon>Euthyneura</taxon>
        <taxon>Panpulmonata</taxon>
        <taxon>Sacoglossa</taxon>
        <taxon>Placobranchoidea</taxon>
        <taxon>Plakobranchidae</taxon>
        <taxon>Elysia</taxon>
    </lineage>
</organism>
<feature type="compositionally biased region" description="Low complexity" evidence="5">
    <location>
        <begin position="207"/>
        <end position="236"/>
    </location>
</feature>
<dbReference type="PANTHER" id="PTHR46556">
    <property type="entry name" value="PLECKSTRIN HOMOLOGY DOMAIN-CONTAINING FAMILY M MEMBER 2"/>
    <property type="match status" value="1"/>
</dbReference>
<dbReference type="PANTHER" id="PTHR46556:SF1">
    <property type="entry name" value="PLECKSTRIN HOMOLOGY DOMAIN-CONTAINING FAMILY M MEMBER 2"/>
    <property type="match status" value="1"/>
</dbReference>
<dbReference type="GO" id="GO:0007030">
    <property type="term" value="P:Golgi organization"/>
    <property type="evidence" value="ECO:0007669"/>
    <property type="project" value="TreeGrafter"/>
</dbReference>
<dbReference type="Pfam" id="PF02759">
    <property type="entry name" value="RUN"/>
    <property type="match status" value="1"/>
</dbReference>
<evidence type="ECO:0000256" key="3">
    <source>
        <dbReference type="ARBA" id="ARBA00022490"/>
    </source>
</evidence>
<evidence type="ECO:0000313" key="9">
    <source>
        <dbReference type="Proteomes" id="UP001283361"/>
    </source>
</evidence>
<dbReference type="SMART" id="SM00593">
    <property type="entry name" value="RUN"/>
    <property type="match status" value="1"/>
</dbReference>
<dbReference type="Pfam" id="PF23142">
    <property type="entry name" value="PH_PLEKHM2"/>
    <property type="match status" value="1"/>
</dbReference>
<dbReference type="InterPro" id="IPR053015">
    <property type="entry name" value="PH_domain-containing_M2"/>
</dbReference>
<dbReference type="GO" id="GO:0032418">
    <property type="term" value="P:lysosome localization"/>
    <property type="evidence" value="ECO:0007669"/>
    <property type="project" value="TreeGrafter"/>
</dbReference>
<comment type="caution">
    <text evidence="8">The sequence shown here is derived from an EMBL/GenBank/DDBJ whole genome shotgun (WGS) entry which is preliminary data.</text>
</comment>
<dbReference type="PROSITE" id="PS50826">
    <property type="entry name" value="RUN"/>
    <property type="match status" value="1"/>
</dbReference>
<feature type="region of interest" description="Disordered" evidence="5">
    <location>
        <begin position="207"/>
        <end position="332"/>
    </location>
</feature>
<feature type="compositionally biased region" description="Polar residues" evidence="5">
    <location>
        <begin position="616"/>
        <end position="632"/>
    </location>
</feature>
<evidence type="ECO:0000256" key="4">
    <source>
        <dbReference type="ARBA" id="ARBA00023228"/>
    </source>
</evidence>
<dbReference type="GO" id="GO:0019894">
    <property type="term" value="F:kinesin binding"/>
    <property type="evidence" value="ECO:0007669"/>
    <property type="project" value="TreeGrafter"/>
</dbReference>
<proteinExistence type="predicted"/>
<name>A0AAE1EA85_9GAST</name>
<dbReference type="InterPro" id="IPR011993">
    <property type="entry name" value="PH-like_dom_sf"/>
</dbReference>
<dbReference type="CDD" id="cd17680">
    <property type="entry name" value="RUN_PLEKHM2"/>
    <property type="match status" value="1"/>
</dbReference>
<evidence type="ECO:0000259" key="7">
    <source>
        <dbReference type="PROSITE" id="PS50826"/>
    </source>
</evidence>
<dbReference type="GO" id="GO:0005765">
    <property type="term" value="C:lysosomal membrane"/>
    <property type="evidence" value="ECO:0007669"/>
    <property type="project" value="UniProtKB-SubCell"/>
</dbReference>
<comment type="subcellular location">
    <subcellularLocation>
        <location evidence="1">Cytoplasm</location>
    </subcellularLocation>
    <subcellularLocation>
        <location evidence="2">Lysosome membrane</location>
    </subcellularLocation>
</comment>
<dbReference type="InterPro" id="IPR047327">
    <property type="entry name" value="RUN_PLEKHM2"/>
</dbReference>
<dbReference type="Gene3D" id="2.30.29.30">
    <property type="entry name" value="Pleckstrin-homology domain (PH domain)/Phosphotyrosine-binding domain (PTB)"/>
    <property type="match status" value="1"/>
</dbReference>
<keyword evidence="9" id="KW-1185">Reference proteome</keyword>
<evidence type="ECO:0008006" key="10">
    <source>
        <dbReference type="Google" id="ProtNLM"/>
    </source>
</evidence>
<feature type="region of interest" description="Disordered" evidence="5">
    <location>
        <begin position="611"/>
        <end position="666"/>
    </location>
</feature>
<dbReference type="SUPFAM" id="SSF140741">
    <property type="entry name" value="RUN domain-like"/>
    <property type="match status" value="1"/>
</dbReference>
<dbReference type="PROSITE" id="PS50003">
    <property type="entry name" value="PH_DOMAIN"/>
    <property type="match status" value="1"/>
</dbReference>
<feature type="compositionally biased region" description="Basic residues" evidence="5">
    <location>
        <begin position="360"/>
        <end position="377"/>
    </location>
</feature>
<protein>
    <recommendedName>
        <fullName evidence="10">Pleckstrin homology domain-containing family M member 2</fullName>
    </recommendedName>
</protein>
<evidence type="ECO:0000256" key="2">
    <source>
        <dbReference type="ARBA" id="ARBA00004656"/>
    </source>
</evidence>
<accession>A0AAE1EA85</accession>
<dbReference type="InterPro" id="IPR037213">
    <property type="entry name" value="Run_dom_sf"/>
</dbReference>
<dbReference type="Gene3D" id="1.20.58.900">
    <property type="match status" value="1"/>
</dbReference>
<feature type="compositionally biased region" description="Polar residues" evidence="5">
    <location>
        <begin position="656"/>
        <end position="665"/>
    </location>
</feature>
<dbReference type="SMART" id="SM00233">
    <property type="entry name" value="PH"/>
    <property type="match status" value="1"/>
</dbReference>
<feature type="compositionally biased region" description="Polar residues" evidence="5">
    <location>
        <begin position="282"/>
        <end position="291"/>
    </location>
</feature>
<feature type="compositionally biased region" description="Polar residues" evidence="5">
    <location>
        <begin position="300"/>
        <end position="317"/>
    </location>
</feature>
<feature type="domain" description="PH" evidence="6">
    <location>
        <begin position="930"/>
        <end position="1033"/>
    </location>
</feature>
<dbReference type="AlphaFoldDB" id="A0AAE1EA85"/>
<keyword evidence="4" id="KW-0458">Lysosome</keyword>
<evidence type="ECO:0000256" key="5">
    <source>
        <dbReference type="SAM" id="MobiDB-lite"/>
    </source>
</evidence>
<gene>
    <name evidence="8" type="ORF">RRG08_031594</name>
</gene>
<dbReference type="Pfam" id="PF00169">
    <property type="entry name" value="PH"/>
    <property type="match status" value="1"/>
</dbReference>
<dbReference type="FunFam" id="1.20.58.900:FF:000004">
    <property type="entry name" value="pleckstrin homology domain-containing family M member 2 isoform X2"/>
    <property type="match status" value="1"/>
</dbReference>
<evidence type="ECO:0000256" key="1">
    <source>
        <dbReference type="ARBA" id="ARBA00004496"/>
    </source>
</evidence>
<dbReference type="GO" id="GO:0010008">
    <property type="term" value="C:endosome membrane"/>
    <property type="evidence" value="ECO:0007669"/>
    <property type="project" value="TreeGrafter"/>
</dbReference>
<dbReference type="Proteomes" id="UP001283361">
    <property type="component" value="Unassembled WGS sequence"/>
</dbReference>
<feature type="compositionally biased region" description="Polar residues" evidence="5">
    <location>
        <begin position="237"/>
        <end position="265"/>
    </location>
</feature>
<dbReference type="SUPFAM" id="SSF50729">
    <property type="entry name" value="PH domain-like"/>
    <property type="match status" value="1"/>
</dbReference>